<name>C7H927_FAED2</name>
<dbReference type="EMBL" id="ACOP02000075">
    <property type="protein sequence ID" value="EEU95564.1"/>
    <property type="molecule type" value="Genomic_DNA"/>
</dbReference>
<reference evidence="1" key="1">
    <citation type="submission" date="2009-08" db="EMBL/GenBank/DDBJ databases">
        <authorList>
            <person name="Weinstock G."/>
            <person name="Sodergren E."/>
            <person name="Clifton S."/>
            <person name="Fulton L."/>
            <person name="Fulton B."/>
            <person name="Courtney L."/>
            <person name="Fronick C."/>
            <person name="Harrison M."/>
            <person name="Strong C."/>
            <person name="Farmer C."/>
            <person name="Delahaunty K."/>
            <person name="Markovic C."/>
            <person name="Hall O."/>
            <person name="Minx P."/>
            <person name="Tomlinson C."/>
            <person name="Mitreva M."/>
            <person name="Nelson J."/>
            <person name="Hou S."/>
            <person name="Wollam A."/>
            <person name="Pepin K.H."/>
            <person name="Johnson M."/>
            <person name="Bhonagiri V."/>
            <person name="Nash W.E."/>
            <person name="Warren W."/>
            <person name="Chinwalla A."/>
            <person name="Mardis E.R."/>
            <person name="Wilson R.K."/>
        </authorList>
    </citation>
    <scope>NUCLEOTIDE SEQUENCE [LARGE SCALE GENOMIC DNA]</scope>
    <source>
        <strain evidence="1">A2-165</strain>
    </source>
</reference>
<dbReference type="STRING" id="411483.FAEPRAA2165_02824"/>
<organism evidence="1 2">
    <name type="scientific">Faecalibacterium duncaniae (strain DSM 17677 / JCM 31915 / A2-165)</name>
    <name type="common">Faecalibacterium prausnitzii</name>
    <dbReference type="NCBI Taxonomy" id="411483"/>
    <lineage>
        <taxon>Bacteria</taxon>
        <taxon>Bacillati</taxon>
        <taxon>Bacillota</taxon>
        <taxon>Clostridia</taxon>
        <taxon>Eubacteriales</taxon>
        <taxon>Oscillospiraceae</taxon>
        <taxon>Faecalibacterium</taxon>
    </lineage>
</organism>
<comment type="caution">
    <text evidence="1">The sequence shown here is derived from an EMBL/GenBank/DDBJ whole genome shotgun (WGS) entry which is preliminary data.</text>
</comment>
<protein>
    <submittedName>
        <fullName evidence="1">Uncharacterized protein</fullName>
    </submittedName>
</protein>
<accession>C7H927</accession>
<gene>
    <name evidence="1" type="ORF">FAEPRAA2165_02824</name>
</gene>
<evidence type="ECO:0000313" key="1">
    <source>
        <dbReference type="EMBL" id="EEU95564.1"/>
    </source>
</evidence>
<dbReference type="HOGENOM" id="CLU_2990036_0_0_9"/>
<sequence>MHPEQVLCAILTSFGEKFSSSRWRSAKPGRGNGRFENARIFYRKYGKNTCKSIAKGV</sequence>
<evidence type="ECO:0000313" key="2">
    <source>
        <dbReference type="Proteomes" id="UP000004619"/>
    </source>
</evidence>
<dbReference type="AlphaFoldDB" id="C7H927"/>
<dbReference type="Proteomes" id="UP000004619">
    <property type="component" value="Unassembled WGS sequence"/>
</dbReference>
<keyword evidence="2" id="KW-1185">Reference proteome</keyword>
<proteinExistence type="predicted"/>